<dbReference type="SUPFAM" id="SSF81901">
    <property type="entry name" value="HCP-like"/>
    <property type="match status" value="1"/>
</dbReference>
<proteinExistence type="predicted"/>
<accession>A0ABV3XQS5</accession>
<evidence type="ECO:0000313" key="2">
    <source>
        <dbReference type="Proteomes" id="UP001560019"/>
    </source>
</evidence>
<protein>
    <recommendedName>
        <fullName evidence="3">F5/8 type C domain-containing protein</fullName>
    </recommendedName>
</protein>
<dbReference type="Proteomes" id="UP001560019">
    <property type="component" value="Unassembled WGS sequence"/>
</dbReference>
<dbReference type="RefSeq" id="WP_125406063.1">
    <property type="nucleotide sequence ID" value="NZ_JBEHHI010000001.1"/>
</dbReference>
<dbReference type="Gene3D" id="2.60.120.260">
    <property type="entry name" value="Galactose-binding domain-like"/>
    <property type="match status" value="1"/>
</dbReference>
<sequence length="615" mass="68473">MPGYFEDFVRRICDEQGLVDIGPEGRASQSSFSKWSRKEDAQRAVTDIGQADFAFHTEREAGAWWRLDFESTHFPDLICIENRGREAFWDLASRVRVKVSADGEDWTTLHEGNLFFGSFQNGTPLLLPLGGRLAVRSILVENDPQAYFHLRSVKVFARKLHVPAGKPVTFVSNRTDGLGERLKALVNCIALSEYYDGDFAFAWKPISNSVSDQHAIGKPQDIFSQAFIGKHLSEQTPDKTLKDFLKGTSRGQGRGAKAHSHPVVIDVPQRSIYSFEPQLESVISRKHLSEAFSKIEFSEKMEKAAELARSVDIPAGSIGMHLRAGDIIFGRYRYNARYLNKVVPYPIALRFVQKQNEFGRKVALFGQDQELCKAIEASHDAVFAGGYHAEYGFDNHQAALFDIVLMSRCATVVAGNSGFSQIAQIIGMFETIEPTKIFQPEEAVGAILEELSPGGAKLEAHDFQKAFACSYALNMFPNQVSELEAISLMQLACRMDPDNAFYFMLLAILNFRIGNIDASQEILETLIDEDSQKSSFGSLWNLVSTIHPDGSFAIDRQVRALTEMAEQGVPAASGILALFHKLKGDTKNAGRHLDRFLTSHTHTASDYVEKLRGQG</sequence>
<reference evidence="1 2" key="1">
    <citation type="submission" date="2024-06" db="EMBL/GenBank/DDBJ databases">
        <title>Genome of Rhodovulum iodosum, a marine photoferrotroph.</title>
        <authorList>
            <person name="Bianchini G."/>
            <person name="Nikeleit V."/>
            <person name="Kappler A."/>
            <person name="Bryce C."/>
            <person name="Sanchez-Baracaldo P."/>
        </authorList>
    </citation>
    <scope>NUCLEOTIDE SEQUENCE [LARGE SCALE GENOMIC DNA]</scope>
    <source>
        <strain evidence="1 2">UT/N1</strain>
    </source>
</reference>
<keyword evidence="2" id="KW-1185">Reference proteome</keyword>
<dbReference type="SUPFAM" id="SSF49785">
    <property type="entry name" value="Galactose-binding domain-like"/>
    <property type="match status" value="1"/>
</dbReference>
<evidence type="ECO:0008006" key="3">
    <source>
        <dbReference type="Google" id="ProtNLM"/>
    </source>
</evidence>
<organism evidence="1 2">
    <name type="scientific">Rhodovulum iodosum</name>
    <dbReference type="NCBI Taxonomy" id="68291"/>
    <lineage>
        <taxon>Bacteria</taxon>
        <taxon>Pseudomonadati</taxon>
        <taxon>Pseudomonadota</taxon>
        <taxon>Alphaproteobacteria</taxon>
        <taxon>Rhodobacterales</taxon>
        <taxon>Paracoccaceae</taxon>
        <taxon>Rhodovulum</taxon>
    </lineage>
</organism>
<evidence type="ECO:0000313" key="1">
    <source>
        <dbReference type="EMBL" id="MEX5727652.1"/>
    </source>
</evidence>
<gene>
    <name evidence="1" type="ORF">Ga0609869_001005</name>
</gene>
<name>A0ABV3XQS5_9RHOB</name>
<dbReference type="EMBL" id="JBEHHI010000001">
    <property type="protein sequence ID" value="MEX5727652.1"/>
    <property type="molecule type" value="Genomic_DNA"/>
</dbReference>
<dbReference type="InterPro" id="IPR008979">
    <property type="entry name" value="Galactose-bd-like_sf"/>
</dbReference>
<comment type="caution">
    <text evidence="1">The sequence shown here is derived from an EMBL/GenBank/DDBJ whole genome shotgun (WGS) entry which is preliminary data.</text>
</comment>